<dbReference type="EMBL" id="OV696690">
    <property type="protein sequence ID" value="CAH1265868.1"/>
    <property type="molecule type" value="Genomic_DNA"/>
</dbReference>
<feature type="region of interest" description="Disordered" evidence="1">
    <location>
        <begin position="138"/>
        <end position="165"/>
    </location>
</feature>
<dbReference type="AlphaFoldDB" id="A0A8J9ZZR7"/>
<name>A0A8J9ZZR7_BRALA</name>
<sequence>MDVQATILAVLVVFAGVLDLARGLYIPRGPGKAETQPPMSYSLDERGVAFGDDMLRPDLEVEDKFGRPCPSCPSAVDLEALAKFKSVVATQLSDISVRMYDLLAQVDNFQMAMDARQLEMEARLDVQQRQLEELQQTARTNELNRTGKKHHKHRNGPRIIFPRTP</sequence>
<accession>A0A8J9ZZR7</accession>
<dbReference type="OrthoDB" id="10006387at2759"/>
<evidence type="ECO:0000313" key="3">
    <source>
        <dbReference type="Proteomes" id="UP000838412"/>
    </source>
</evidence>
<evidence type="ECO:0000256" key="1">
    <source>
        <dbReference type="SAM" id="MobiDB-lite"/>
    </source>
</evidence>
<protein>
    <submittedName>
        <fullName evidence="2">Hypp3252 protein</fullName>
    </submittedName>
</protein>
<gene>
    <name evidence="2" type="primary">Hypp3252</name>
    <name evidence="2" type="ORF">BLAG_LOCUS19686</name>
</gene>
<organism evidence="2 3">
    <name type="scientific">Branchiostoma lanceolatum</name>
    <name type="common">Common lancelet</name>
    <name type="synonym">Amphioxus lanceolatum</name>
    <dbReference type="NCBI Taxonomy" id="7740"/>
    <lineage>
        <taxon>Eukaryota</taxon>
        <taxon>Metazoa</taxon>
        <taxon>Chordata</taxon>
        <taxon>Cephalochordata</taxon>
        <taxon>Leptocardii</taxon>
        <taxon>Amphioxiformes</taxon>
        <taxon>Branchiostomatidae</taxon>
        <taxon>Branchiostoma</taxon>
    </lineage>
</organism>
<proteinExistence type="predicted"/>
<reference evidence="2" key="1">
    <citation type="submission" date="2022-01" db="EMBL/GenBank/DDBJ databases">
        <authorList>
            <person name="Braso-Vives M."/>
        </authorList>
    </citation>
    <scope>NUCLEOTIDE SEQUENCE</scope>
</reference>
<evidence type="ECO:0000313" key="2">
    <source>
        <dbReference type="EMBL" id="CAH1265868.1"/>
    </source>
</evidence>
<feature type="compositionally biased region" description="Basic residues" evidence="1">
    <location>
        <begin position="146"/>
        <end position="156"/>
    </location>
</feature>
<dbReference type="Proteomes" id="UP000838412">
    <property type="component" value="Chromosome 5"/>
</dbReference>
<keyword evidence="3" id="KW-1185">Reference proteome</keyword>